<name>A0ABX7E0A5_9BACI</name>
<dbReference type="CDD" id="cd04301">
    <property type="entry name" value="NAT_SF"/>
    <property type="match status" value="1"/>
</dbReference>
<sequence>MRNEWEENMEIRAYRFEDEIGWTRCRVLSFLDSAYYDNVLREKEQYENPAIELVAVEDHQVIGLIDIEYEVEERTVCSRGNGLGGMIWHIAVHPDYRRRGIGSQLLSKAEKIAKEKGLNRLEAWTRDDEWVNNWYKNNQFSKVDSYLHVFINGETELNGVIKSEQSDLYPVQTFAHYVGKEKEKIKEQFKRVHECNCFEKKLE</sequence>
<protein>
    <submittedName>
        <fullName evidence="2">GNAT family N-acetyltransferase</fullName>
    </submittedName>
</protein>
<organism evidence="2 3">
    <name type="scientific">Heyndrickxia vini</name>
    <dbReference type="NCBI Taxonomy" id="1476025"/>
    <lineage>
        <taxon>Bacteria</taxon>
        <taxon>Bacillati</taxon>
        <taxon>Bacillota</taxon>
        <taxon>Bacilli</taxon>
        <taxon>Bacillales</taxon>
        <taxon>Bacillaceae</taxon>
        <taxon>Heyndrickxia</taxon>
    </lineage>
</organism>
<dbReference type="PANTHER" id="PTHR43617">
    <property type="entry name" value="L-AMINO ACID N-ACETYLTRANSFERASE"/>
    <property type="match status" value="1"/>
</dbReference>
<dbReference type="InterPro" id="IPR000182">
    <property type="entry name" value="GNAT_dom"/>
</dbReference>
<feature type="domain" description="N-acetyltransferase" evidence="1">
    <location>
        <begin position="9"/>
        <end position="183"/>
    </location>
</feature>
<evidence type="ECO:0000313" key="3">
    <source>
        <dbReference type="Proteomes" id="UP000595691"/>
    </source>
</evidence>
<keyword evidence="3" id="KW-1185">Reference proteome</keyword>
<reference evidence="2 3" key="1">
    <citation type="submission" date="2020-11" db="EMBL/GenBank/DDBJ databases">
        <title>Taxonomic evaluation of the Bacillus sporothermodurans group of bacteria based on whole genome sequences.</title>
        <authorList>
            <person name="Fiedler G."/>
            <person name="Herbstmann A.-D."/>
            <person name="Doll E."/>
            <person name="Wenning M."/>
            <person name="Brinks E."/>
            <person name="Kabisch J."/>
            <person name="Breitenwieser F."/>
            <person name="Lappann M."/>
            <person name="Boehnlein C."/>
            <person name="Franz C."/>
        </authorList>
    </citation>
    <scope>NUCLEOTIDE SEQUENCE [LARGE SCALE GENOMIC DNA]</scope>
    <source>
        <strain evidence="2 3">JCM 19841</strain>
    </source>
</reference>
<gene>
    <name evidence="2" type="ORF">I5776_16715</name>
</gene>
<accession>A0ABX7E0A5</accession>
<dbReference type="Pfam" id="PF00583">
    <property type="entry name" value="Acetyltransf_1"/>
    <property type="match status" value="1"/>
</dbReference>
<dbReference type="Proteomes" id="UP000595691">
    <property type="component" value="Chromosome"/>
</dbReference>
<evidence type="ECO:0000259" key="1">
    <source>
        <dbReference type="PROSITE" id="PS51186"/>
    </source>
</evidence>
<proteinExistence type="predicted"/>
<dbReference type="InterPro" id="IPR016181">
    <property type="entry name" value="Acyl_CoA_acyltransferase"/>
</dbReference>
<dbReference type="Gene3D" id="3.40.630.30">
    <property type="match status" value="1"/>
</dbReference>
<dbReference type="EMBL" id="CP065425">
    <property type="protein sequence ID" value="QQZ08659.1"/>
    <property type="molecule type" value="Genomic_DNA"/>
</dbReference>
<dbReference type="SUPFAM" id="SSF55729">
    <property type="entry name" value="Acyl-CoA N-acyltransferases (Nat)"/>
    <property type="match status" value="1"/>
</dbReference>
<dbReference type="InterPro" id="IPR050276">
    <property type="entry name" value="MshD_Acetyltransferase"/>
</dbReference>
<evidence type="ECO:0000313" key="2">
    <source>
        <dbReference type="EMBL" id="QQZ08659.1"/>
    </source>
</evidence>
<dbReference type="PROSITE" id="PS51186">
    <property type="entry name" value="GNAT"/>
    <property type="match status" value="1"/>
</dbReference>